<comment type="catalytic activity">
    <reaction evidence="8">
        <text>L-threonyl-[protein] + ATP = O-phospho-L-threonyl-[protein] + ADP + H(+)</text>
        <dbReference type="Rhea" id="RHEA:46608"/>
        <dbReference type="Rhea" id="RHEA-COMP:11060"/>
        <dbReference type="Rhea" id="RHEA-COMP:11605"/>
        <dbReference type="ChEBI" id="CHEBI:15378"/>
        <dbReference type="ChEBI" id="CHEBI:30013"/>
        <dbReference type="ChEBI" id="CHEBI:30616"/>
        <dbReference type="ChEBI" id="CHEBI:61977"/>
        <dbReference type="ChEBI" id="CHEBI:456216"/>
        <dbReference type="EC" id="2.7.11.1"/>
    </reaction>
</comment>
<dbReference type="Pfam" id="PF00069">
    <property type="entry name" value="Pkinase"/>
    <property type="match status" value="1"/>
</dbReference>
<name>A0A498M160_LABRO</name>
<feature type="domain" description="HECT" evidence="13">
    <location>
        <begin position="21"/>
        <end position="48"/>
    </location>
</feature>
<keyword evidence="6 14" id="KW-0418">Kinase</keyword>
<evidence type="ECO:0000256" key="6">
    <source>
        <dbReference type="ARBA" id="ARBA00022777"/>
    </source>
</evidence>
<comment type="similarity">
    <text evidence="1">Belongs to the protein kinase superfamily. CAMK Ser/Thr protein kinase family. PIM subfamily.</text>
</comment>
<dbReference type="PROSITE" id="PS50237">
    <property type="entry name" value="HECT"/>
    <property type="match status" value="1"/>
</dbReference>
<dbReference type="InterPro" id="IPR000569">
    <property type="entry name" value="HECT_dom"/>
</dbReference>
<accession>A0A498M160</accession>
<dbReference type="Gene3D" id="3.30.200.20">
    <property type="entry name" value="Phosphorylase Kinase, domain 1"/>
    <property type="match status" value="1"/>
</dbReference>
<comment type="catalytic activity">
    <reaction evidence="9">
        <text>L-seryl-[protein] + ATP = O-phospho-L-seryl-[protein] + ADP + H(+)</text>
        <dbReference type="Rhea" id="RHEA:17989"/>
        <dbReference type="Rhea" id="RHEA-COMP:9863"/>
        <dbReference type="Rhea" id="RHEA-COMP:11604"/>
        <dbReference type="ChEBI" id="CHEBI:15378"/>
        <dbReference type="ChEBI" id="CHEBI:29999"/>
        <dbReference type="ChEBI" id="CHEBI:30616"/>
        <dbReference type="ChEBI" id="CHEBI:83421"/>
        <dbReference type="ChEBI" id="CHEBI:456216"/>
        <dbReference type="EC" id="2.7.11.1"/>
    </reaction>
</comment>
<evidence type="ECO:0000256" key="9">
    <source>
        <dbReference type="ARBA" id="ARBA00048679"/>
    </source>
</evidence>
<dbReference type="Gene3D" id="3.90.1750.10">
    <property type="entry name" value="Hect, E3 ligase catalytic domains"/>
    <property type="match status" value="1"/>
</dbReference>
<evidence type="ECO:0000259" key="13">
    <source>
        <dbReference type="PROSITE" id="PS50237"/>
    </source>
</evidence>
<feature type="region of interest" description="Disordered" evidence="11">
    <location>
        <begin position="274"/>
        <end position="296"/>
    </location>
</feature>
<evidence type="ECO:0000256" key="8">
    <source>
        <dbReference type="ARBA" id="ARBA00047899"/>
    </source>
</evidence>
<keyword evidence="10" id="KW-0833">Ubl conjugation pathway</keyword>
<keyword evidence="7" id="KW-0067">ATP-binding</keyword>
<keyword evidence="5" id="KW-0547">Nucleotide-binding</keyword>
<dbReference type="AlphaFoldDB" id="A0A498M160"/>
<dbReference type="GO" id="GO:0004674">
    <property type="term" value="F:protein serine/threonine kinase activity"/>
    <property type="evidence" value="ECO:0007669"/>
    <property type="project" value="UniProtKB-KW"/>
</dbReference>
<evidence type="ECO:0000256" key="7">
    <source>
        <dbReference type="ARBA" id="ARBA00022840"/>
    </source>
</evidence>
<dbReference type="GO" id="GO:0005737">
    <property type="term" value="C:cytoplasm"/>
    <property type="evidence" value="ECO:0007669"/>
    <property type="project" value="TreeGrafter"/>
</dbReference>
<keyword evidence="15" id="KW-1185">Reference proteome</keyword>
<dbReference type="GO" id="GO:0043066">
    <property type="term" value="P:negative regulation of apoptotic process"/>
    <property type="evidence" value="ECO:0007669"/>
    <property type="project" value="TreeGrafter"/>
</dbReference>
<dbReference type="STRING" id="84645.A0A498M160"/>
<comment type="caution">
    <text evidence="14">The sequence shown here is derived from an EMBL/GenBank/DDBJ whole genome shotgun (WGS) entry which is preliminary data.</text>
</comment>
<dbReference type="SUPFAM" id="SSF56112">
    <property type="entry name" value="Protein kinase-like (PK-like)"/>
    <property type="match status" value="1"/>
</dbReference>
<dbReference type="GO" id="GO:0007346">
    <property type="term" value="P:regulation of mitotic cell cycle"/>
    <property type="evidence" value="ECO:0007669"/>
    <property type="project" value="TreeGrafter"/>
</dbReference>
<evidence type="ECO:0000256" key="4">
    <source>
        <dbReference type="ARBA" id="ARBA00022679"/>
    </source>
</evidence>
<keyword evidence="4" id="KW-0808">Transferase</keyword>
<dbReference type="EMBL" id="QBIY01012996">
    <property type="protein sequence ID" value="RXN13206.1"/>
    <property type="molecule type" value="Genomic_DNA"/>
</dbReference>
<dbReference type="PROSITE" id="PS50011">
    <property type="entry name" value="PROTEIN_KINASE_DOM"/>
    <property type="match status" value="1"/>
</dbReference>
<dbReference type="PROSITE" id="PS00109">
    <property type="entry name" value="PROTEIN_KINASE_TYR"/>
    <property type="match status" value="1"/>
</dbReference>
<dbReference type="EC" id="2.7.11.1" evidence="2"/>
<dbReference type="PANTHER" id="PTHR22984:SF11">
    <property type="entry name" value="AURORA KINASE-RELATED"/>
    <property type="match status" value="1"/>
</dbReference>
<protein>
    <recommendedName>
        <fullName evidence="2">non-specific serine/threonine protein kinase</fullName>
        <ecNumber evidence="2">2.7.11.1</ecNumber>
    </recommendedName>
</protein>
<dbReference type="FunFam" id="1.10.510.10:FF:000649">
    <property type="entry name" value="Si:dkey-34d22.3"/>
    <property type="match status" value="1"/>
</dbReference>
<keyword evidence="3" id="KW-0723">Serine/threonine-protein kinase</keyword>
<gene>
    <name evidence="14" type="ORF">ROHU_009829</name>
</gene>
<dbReference type="InterPro" id="IPR051138">
    <property type="entry name" value="PIM_Ser/Thr_kinase"/>
</dbReference>
<evidence type="ECO:0000256" key="2">
    <source>
        <dbReference type="ARBA" id="ARBA00012513"/>
    </source>
</evidence>
<reference evidence="14 15" key="1">
    <citation type="submission" date="2018-03" db="EMBL/GenBank/DDBJ databases">
        <title>Draft genome sequence of Rohu Carp (Labeo rohita).</title>
        <authorList>
            <person name="Das P."/>
            <person name="Kushwaha B."/>
            <person name="Joshi C.G."/>
            <person name="Kumar D."/>
            <person name="Nagpure N.S."/>
            <person name="Sahoo L."/>
            <person name="Das S.P."/>
            <person name="Bit A."/>
            <person name="Patnaik S."/>
            <person name="Meher P.K."/>
            <person name="Jayasankar P."/>
            <person name="Koringa P.G."/>
            <person name="Patel N.V."/>
            <person name="Hinsu A.T."/>
            <person name="Kumar R."/>
            <person name="Pandey M."/>
            <person name="Agarwal S."/>
            <person name="Srivastava S."/>
            <person name="Singh M."/>
            <person name="Iquebal M.A."/>
            <person name="Jaiswal S."/>
            <person name="Angadi U.B."/>
            <person name="Kumar N."/>
            <person name="Raza M."/>
            <person name="Shah T.M."/>
            <person name="Rai A."/>
            <person name="Jena J.K."/>
        </authorList>
    </citation>
    <scope>NUCLEOTIDE SEQUENCE [LARGE SCALE GENOMIC DNA]</scope>
    <source>
        <strain evidence="14">DASCIFA01</strain>
        <tissue evidence="14">Testis</tissue>
    </source>
</reference>
<comment type="caution">
    <text evidence="10">Lacks conserved residue(s) required for the propagation of feature annotation.</text>
</comment>
<feature type="region of interest" description="Disordered" evidence="11">
    <location>
        <begin position="383"/>
        <end position="426"/>
    </location>
</feature>
<proteinExistence type="inferred from homology"/>
<dbReference type="GO" id="GO:0004842">
    <property type="term" value="F:ubiquitin-protein transferase activity"/>
    <property type="evidence" value="ECO:0007669"/>
    <property type="project" value="InterPro"/>
</dbReference>
<dbReference type="InterPro" id="IPR011009">
    <property type="entry name" value="Kinase-like_dom_sf"/>
</dbReference>
<organism evidence="14 15">
    <name type="scientific">Labeo rohita</name>
    <name type="common">Indian major carp</name>
    <name type="synonym">Cyprinus rohita</name>
    <dbReference type="NCBI Taxonomy" id="84645"/>
    <lineage>
        <taxon>Eukaryota</taxon>
        <taxon>Metazoa</taxon>
        <taxon>Chordata</taxon>
        <taxon>Craniata</taxon>
        <taxon>Vertebrata</taxon>
        <taxon>Euteleostomi</taxon>
        <taxon>Actinopterygii</taxon>
        <taxon>Neopterygii</taxon>
        <taxon>Teleostei</taxon>
        <taxon>Ostariophysi</taxon>
        <taxon>Cypriniformes</taxon>
        <taxon>Cyprinidae</taxon>
        <taxon>Labeoninae</taxon>
        <taxon>Labeonini</taxon>
        <taxon>Labeo</taxon>
    </lineage>
</organism>
<evidence type="ECO:0000256" key="10">
    <source>
        <dbReference type="PROSITE-ProRule" id="PRU00104"/>
    </source>
</evidence>
<evidence type="ECO:0000313" key="15">
    <source>
        <dbReference type="Proteomes" id="UP000290572"/>
    </source>
</evidence>
<feature type="compositionally biased region" description="Basic and acidic residues" evidence="11">
    <location>
        <begin position="283"/>
        <end position="292"/>
    </location>
</feature>
<dbReference type="Gene3D" id="1.10.510.10">
    <property type="entry name" value="Transferase(Phosphotransferase) domain 1"/>
    <property type="match status" value="1"/>
</dbReference>
<dbReference type="InterPro" id="IPR000719">
    <property type="entry name" value="Prot_kinase_dom"/>
</dbReference>
<feature type="region of interest" description="Disordered" evidence="11">
    <location>
        <begin position="327"/>
        <end position="349"/>
    </location>
</feature>
<sequence length="742" mass="83493">MLERGLKLWKRQKTGSPVNPLKITFLGEPGVDTGALRKEFLSTMVASIDKRLFEGDANKGKNAIEDACDLSNYTKEILDCGYTGPVNTDHKESILRALELHITTKRIPMLQQLREGLEIYDLTKVMQRKPRECHDLFVIGYDDQVDSHYIVSHLAPEMSPSGSIKQVKESKIMEFFQDFLLELEGVKEAWNGKKGYVLLAKVGTFKVYFADIHRTAPDIELESELHPLDYRYILAIINACNHWTVTCKFEKSNEMYMTSENQPVPVTAWTAGEMKASSPPDSMENRQKDKPIKGKKGKAARTLLRRVCKAVKLPFFSCCNQDRVGRLTPQTDALDDPEARSDPGPSRITPTADADLVCLAGQVCKYPESLSCVLASCEIKRTPDSEPHITDSSSLNLCDIRPPKAEPGQDESQFVPQEESLLEQDQVSADLESVPVEEGPSEIEQEPDVVLPGSVSGSVSGSEQIVSEAASDTEPEPEIELPQVGHLIRSGNFSKVYEGTHIFSEKVKVAIKCIPKRRMDHYLDIAGHCKPVLAEVALMLRLGEAPSCPNIIQLHQWLEDESSFSLIMEYPEPCRTLEDFILFSDLVSERQARLFMLQAVQAVKHCYERGVYHGDIRSSNILVTLHTLQLKFIDFRCARLITSEGFKSSEYQGSDPYTPPEVIGQSVFHAEVADVWAMGILLFEIMHRYLPFESFDEILHGYINIDPTISTACHDLIYSCLSRNPAHRLTLEQLEEHRWMTA</sequence>
<evidence type="ECO:0000256" key="11">
    <source>
        <dbReference type="SAM" id="MobiDB-lite"/>
    </source>
</evidence>
<evidence type="ECO:0000256" key="5">
    <source>
        <dbReference type="ARBA" id="ARBA00022741"/>
    </source>
</evidence>
<evidence type="ECO:0000259" key="12">
    <source>
        <dbReference type="PROSITE" id="PS50011"/>
    </source>
</evidence>
<dbReference type="GO" id="GO:0005524">
    <property type="term" value="F:ATP binding"/>
    <property type="evidence" value="ECO:0007669"/>
    <property type="project" value="UniProtKB-KW"/>
</dbReference>
<feature type="domain" description="Protein kinase" evidence="12">
    <location>
        <begin position="482"/>
        <end position="740"/>
    </location>
</feature>
<evidence type="ECO:0000256" key="1">
    <source>
        <dbReference type="ARBA" id="ARBA00005505"/>
    </source>
</evidence>
<dbReference type="PANTHER" id="PTHR22984">
    <property type="entry name" value="SERINE/THREONINE-PROTEIN KINASE PIM"/>
    <property type="match status" value="1"/>
</dbReference>
<evidence type="ECO:0000256" key="3">
    <source>
        <dbReference type="ARBA" id="ARBA00022527"/>
    </source>
</evidence>
<evidence type="ECO:0000313" key="14">
    <source>
        <dbReference type="EMBL" id="RXN13206.1"/>
    </source>
</evidence>
<dbReference type="InterPro" id="IPR008266">
    <property type="entry name" value="Tyr_kinase_AS"/>
</dbReference>
<dbReference type="Proteomes" id="UP000290572">
    <property type="component" value="Unassembled WGS sequence"/>
</dbReference>